<evidence type="ECO:0000313" key="2">
    <source>
        <dbReference type="EMBL" id="MPC70013.1"/>
    </source>
</evidence>
<name>A0A5B7HIK0_PORTR</name>
<dbReference type="Pfam" id="PF14707">
    <property type="entry name" value="Sulfatase_C"/>
    <property type="match status" value="1"/>
</dbReference>
<keyword evidence="3" id="KW-1185">Reference proteome</keyword>
<gene>
    <name evidence="2" type="primary">Galns_1</name>
    <name evidence="2" type="ORF">E2C01_064248</name>
</gene>
<feature type="transmembrane region" description="Helical" evidence="1">
    <location>
        <begin position="122"/>
        <end position="145"/>
    </location>
</feature>
<sequence length="147" mass="16987">MAVRRGAFKIHLWTFSTPPAELQRGINYCPGAEVPNVTTPTPTDHSDKPVLFNVEVDPGERYPIHPSSSIYKYIVPMLLDVVKEHEEELVPGDPQLNWCDRAVMVSLSPCYRLLTQNSTFSIFFYLLFPHNSFQHFFFPFSFLFIMD</sequence>
<proteinExistence type="predicted"/>
<keyword evidence="1" id="KW-0472">Membrane</keyword>
<dbReference type="EMBL" id="VSRR010030353">
    <property type="protein sequence ID" value="MPC70013.1"/>
    <property type="molecule type" value="Genomic_DNA"/>
</dbReference>
<dbReference type="InterPro" id="IPR017850">
    <property type="entry name" value="Alkaline_phosphatase_core_sf"/>
</dbReference>
<dbReference type="OrthoDB" id="103349at2759"/>
<organism evidence="2 3">
    <name type="scientific">Portunus trituberculatus</name>
    <name type="common">Swimming crab</name>
    <name type="synonym">Neptunus trituberculatus</name>
    <dbReference type="NCBI Taxonomy" id="210409"/>
    <lineage>
        <taxon>Eukaryota</taxon>
        <taxon>Metazoa</taxon>
        <taxon>Ecdysozoa</taxon>
        <taxon>Arthropoda</taxon>
        <taxon>Crustacea</taxon>
        <taxon>Multicrustacea</taxon>
        <taxon>Malacostraca</taxon>
        <taxon>Eumalacostraca</taxon>
        <taxon>Eucarida</taxon>
        <taxon>Decapoda</taxon>
        <taxon>Pleocyemata</taxon>
        <taxon>Brachyura</taxon>
        <taxon>Eubrachyura</taxon>
        <taxon>Portunoidea</taxon>
        <taxon>Portunidae</taxon>
        <taxon>Portuninae</taxon>
        <taxon>Portunus</taxon>
    </lineage>
</organism>
<dbReference type="Proteomes" id="UP000324222">
    <property type="component" value="Unassembled WGS sequence"/>
</dbReference>
<evidence type="ECO:0000256" key="1">
    <source>
        <dbReference type="SAM" id="Phobius"/>
    </source>
</evidence>
<dbReference type="AlphaFoldDB" id="A0A5B7HIK0"/>
<keyword evidence="1" id="KW-0812">Transmembrane</keyword>
<evidence type="ECO:0000313" key="3">
    <source>
        <dbReference type="Proteomes" id="UP000324222"/>
    </source>
</evidence>
<accession>A0A5B7HIK0</accession>
<keyword evidence="1" id="KW-1133">Transmembrane helix</keyword>
<dbReference type="SUPFAM" id="SSF53649">
    <property type="entry name" value="Alkaline phosphatase-like"/>
    <property type="match status" value="1"/>
</dbReference>
<dbReference type="Gene3D" id="3.30.1120.10">
    <property type="match status" value="1"/>
</dbReference>
<reference evidence="2 3" key="1">
    <citation type="submission" date="2019-05" db="EMBL/GenBank/DDBJ databases">
        <title>Another draft genome of Portunus trituberculatus and its Hox gene families provides insights of decapod evolution.</title>
        <authorList>
            <person name="Jeong J.-H."/>
            <person name="Song I."/>
            <person name="Kim S."/>
            <person name="Choi T."/>
            <person name="Kim D."/>
            <person name="Ryu S."/>
            <person name="Kim W."/>
        </authorList>
    </citation>
    <scope>NUCLEOTIDE SEQUENCE [LARGE SCALE GENOMIC DNA]</scope>
    <source>
        <tissue evidence="2">Muscle</tissue>
    </source>
</reference>
<comment type="caution">
    <text evidence="2">The sequence shown here is derived from an EMBL/GenBank/DDBJ whole genome shotgun (WGS) entry which is preliminary data.</text>
</comment>
<protein>
    <submittedName>
        <fullName evidence="2">N-acetylgalactosamine-6-sulfatase</fullName>
    </submittedName>
</protein>